<sequence length="23" mass="2747">SLASVWKQEPITFFKRFFEAVSE</sequence>
<comment type="caution">
    <text evidence="1">The sequence shown here is derived from an EMBL/GenBank/DDBJ whole genome shotgun (WGS) entry which is preliminary data.</text>
</comment>
<keyword evidence="2" id="KW-1185">Reference proteome</keyword>
<protein>
    <submittedName>
        <fullName evidence="1">Uncharacterized protein</fullName>
    </submittedName>
</protein>
<organism evidence="1 2">
    <name type="scientific">Allacma fusca</name>
    <dbReference type="NCBI Taxonomy" id="39272"/>
    <lineage>
        <taxon>Eukaryota</taxon>
        <taxon>Metazoa</taxon>
        <taxon>Ecdysozoa</taxon>
        <taxon>Arthropoda</taxon>
        <taxon>Hexapoda</taxon>
        <taxon>Collembola</taxon>
        <taxon>Symphypleona</taxon>
        <taxon>Sminthuridae</taxon>
        <taxon>Allacma</taxon>
    </lineage>
</organism>
<accession>A0A8J2JRS1</accession>
<evidence type="ECO:0000313" key="2">
    <source>
        <dbReference type="Proteomes" id="UP000708208"/>
    </source>
</evidence>
<dbReference type="AlphaFoldDB" id="A0A8J2JRS1"/>
<proteinExistence type="predicted"/>
<dbReference type="EMBL" id="CAJVCH010069092">
    <property type="protein sequence ID" value="CAG7720269.1"/>
    <property type="molecule type" value="Genomic_DNA"/>
</dbReference>
<feature type="non-terminal residue" evidence="1">
    <location>
        <position position="1"/>
    </location>
</feature>
<name>A0A8J2JRS1_9HEXA</name>
<feature type="non-terminal residue" evidence="1">
    <location>
        <position position="23"/>
    </location>
</feature>
<gene>
    <name evidence="1" type="ORF">AFUS01_LOCUS9555</name>
</gene>
<reference evidence="1" key="1">
    <citation type="submission" date="2021-06" db="EMBL/GenBank/DDBJ databases">
        <authorList>
            <person name="Hodson N. C."/>
            <person name="Mongue J. A."/>
            <person name="Jaron S. K."/>
        </authorList>
    </citation>
    <scope>NUCLEOTIDE SEQUENCE</scope>
</reference>
<dbReference type="Proteomes" id="UP000708208">
    <property type="component" value="Unassembled WGS sequence"/>
</dbReference>
<evidence type="ECO:0000313" key="1">
    <source>
        <dbReference type="EMBL" id="CAG7720269.1"/>
    </source>
</evidence>